<feature type="region of interest" description="Disordered" evidence="1">
    <location>
        <begin position="362"/>
        <end position="404"/>
    </location>
</feature>
<name>Q75ER8_EREGS</name>
<feature type="compositionally biased region" description="Low complexity" evidence="1">
    <location>
        <begin position="196"/>
        <end position="222"/>
    </location>
</feature>
<feature type="region of interest" description="Disordered" evidence="1">
    <location>
        <begin position="185"/>
        <end position="225"/>
    </location>
</feature>
<dbReference type="HOGENOM" id="CLU_394928_0_0_1"/>
<reference evidence="3" key="2">
    <citation type="journal article" date="2013" name="G3 (Bethesda)">
        <title>Genomes of Ashbya fungi isolated from insects reveal four mating-type loci, numerous translocations, lack of transposons, and distinct gene duplications.</title>
        <authorList>
            <person name="Dietrich F.S."/>
            <person name="Voegeli S."/>
            <person name="Kuo S."/>
            <person name="Philippsen P."/>
        </authorList>
    </citation>
    <scope>GENOME REANNOTATION</scope>
    <source>
        <strain evidence="3">ATCC 10895 / CBS 109.51 / FGSC 9923 / NRRL Y-1056</strain>
    </source>
</reference>
<feature type="region of interest" description="Disordered" evidence="1">
    <location>
        <begin position="313"/>
        <end position="332"/>
    </location>
</feature>
<dbReference type="OMA" id="KWAERIS"/>
<feature type="compositionally biased region" description="Low complexity" evidence="1">
    <location>
        <begin position="261"/>
        <end position="289"/>
    </location>
</feature>
<evidence type="ECO:0000313" key="3">
    <source>
        <dbReference type="Proteomes" id="UP000000591"/>
    </source>
</evidence>
<dbReference type="FunCoup" id="Q75ER8">
    <property type="interactions" value="58"/>
</dbReference>
<evidence type="ECO:0000313" key="2">
    <source>
        <dbReference type="EMBL" id="AAS50376.1"/>
    </source>
</evidence>
<dbReference type="KEGG" id="ago:AGOS_AAR011C"/>
<gene>
    <name evidence="2" type="ORF">AGOS_AAR011C</name>
</gene>
<dbReference type="OrthoDB" id="4070760at2759"/>
<dbReference type="GeneID" id="4618809"/>
<feature type="region of interest" description="Disordered" evidence="1">
    <location>
        <begin position="572"/>
        <end position="614"/>
    </location>
</feature>
<organism evidence="2 3">
    <name type="scientific">Eremothecium gossypii (strain ATCC 10895 / CBS 109.51 / FGSC 9923 / NRRL Y-1056)</name>
    <name type="common">Yeast</name>
    <name type="synonym">Ashbya gossypii</name>
    <dbReference type="NCBI Taxonomy" id="284811"/>
    <lineage>
        <taxon>Eukaryota</taxon>
        <taxon>Fungi</taxon>
        <taxon>Dikarya</taxon>
        <taxon>Ascomycota</taxon>
        <taxon>Saccharomycotina</taxon>
        <taxon>Saccharomycetes</taxon>
        <taxon>Saccharomycetales</taxon>
        <taxon>Saccharomycetaceae</taxon>
        <taxon>Eremothecium</taxon>
    </lineage>
</organism>
<feature type="compositionally biased region" description="Polar residues" evidence="1">
    <location>
        <begin position="320"/>
        <end position="332"/>
    </location>
</feature>
<dbReference type="AlphaFoldDB" id="Q75ER8"/>
<reference evidence="2 3" key="1">
    <citation type="journal article" date="2004" name="Science">
        <title>The Ashbya gossypii genome as a tool for mapping the ancient Saccharomyces cerevisiae genome.</title>
        <authorList>
            <person name="Dietrich F.S."/>
            <person name="Voegeli S."/>
            <person name="Brachat S."/>
            <person name="Lerch A."/>
            <person name="Gates K."/>
            <person name="Steiner S."/>
            <person name="Mohr C."/>
            <person name="Pohlmann R."/>
            <person name="Luedi P."/>
            <person name="Choi S."/>
            <person name="Wing R.A."/>
            <person name="Flavier A."/>
            <person name="Gaffney T.D."/>
            <person name="Philippsen P."/>
        </authorList>
    </citation>
    <scope>NUCLEOTIDE SEQUENCE [LARGE SCALE GENOMIC DNA]</scope>
    <source>
        <strain evidence="3">ATCC 10895 / CBS 109.51 / FGSC 9923 / NRRL Y-1056</strain>
    </source>
</reference>
<dbReference type="Proteomes" id="UP000000591">
    <property type="component" value="Chromosome I"/>
</dbReference>
<sequence length="747" mass="79303">MSNTLQDIKEEDGEYGLAAAGQAAAGARGEEALLPPLPDIHGVGQAFAEPGGVAAGEGYAGGSGSLLQLDGGALGEAAPLGTPIPFAGSFTTASSPSVIATESLAVYPDSSFDLSKALEIPTHEHGGNGGLLVAELEGGSAPGSTPMSPLVSAPMASLKRKISFTFNPGAALGSDSMQALPASVAAQQPLDSPLQKTNTKSSTSISRSNSVTGGRTSRSSSNAAHNMLLPTLNTTIESSEESGHQVILEIKRPARKFSVGSHSSSSVSILNNTSNNSSSSSTNVNNHSIGINNSRNSTSTTVEENIYKAHPWIGGRKRSSSNLNTSQRDSSGNLVTSASAVTLISKKTPLLRRASSMILRKATSKRDVHQPEAASVPSSPQVGQFIDFASGDSKSPSHGRSLKPTRSRMILSLRGALSPTSSEFDTDQSSLAPTMVNATNIMTPMTSPLTSITSPLTSSEQPSFGSKVKRGFSRIISGGNTRRHIQPTSVNEATLSPRASFQKSTNIIYRGAQMESLQSNCSTDSCPKNSLDGSEYKLPYENGGISQSCVRRSLSAKRALYVGNCRGQSSMIKRQNSQVSTIPGGSSEKETSSELLPSSSTIRRQNSLRSTNTQLTETGEVEVTVDVDEIVKSLPTITITENFGAKNTTPIQIQSNILLDRAYVLESDRPSGIGKNYKPSRITLKEYIAILMNQQMIEDERFEVLEKTFATSGWCSQKDVLNLRSKRVVINRKWAERISYYQSKLEV</sequence>
<dbReference type="RefSeq" id="NP_982552.1">
    <property type="nucleotide sequence ID" value="NM_207905.1"/>
</dbReference>
<proteinExistence type="predicted"/>
<feature type="region of interest" description="Disordered" evidence="1">
    <location>
        <begin position="259"/>
        <end position="298"/>
    </location>
</feature>
<feature type="compositionally biased region" description="Polar residues" evidence="1">
    <location>
        <begin position="602"/>
        <end position="614"/>
    </location>
</feature>
<feature type="compositionally biased region" description="Polar residues" evidence="1">
    <location>
        <begin position="572"/>
        <end position="581"/>
    </location>
</feature>
<keyword evidence="3" id="KW-1185">Reference proteome</keyword>
<accession>Q75ER8</accession>
<dbReference type="InParanoid" id="Q75ER8"/>
<evidence type="ECO:0000256" key="1">
    <source>
        <dbReference type="SAM" id="MobiDB-lite"/>
    </source>
</evidence>
<dbReference type="EMBL" id="AE016814">
    <property type="protein sequence ID" value="AAS50376.1"/>
    <property type="molecule type" value="Genomic_DNA"/>
</dbReference>
<dbReference type="eggNOG" id="ENOG502S0J5">
    <property type="taxonomic scope" value="Eukaryota"/>
</dbReference>
<protein>
    <submittedName>
        <fullName evidence="2">AAR011Cp</fullName>
    </submittedName>
</protein>